<evidence type="ECO:0000313" key="2">
    <source>
        <dbReference type="EMBL" id="RTQ45110.1"/>
    </source>
</evidence>
<dbReference type="EMBL" id="RXOF01000022">
    <property type="protein sequence ID" value="RTQ45110.1"/>
    <property type="molecule type" value="Genomic_DNA"/>
</dbReference>
<proteinExistence type="predicted"/>
<reference evidence="2 3" key="1">
    <citation type="submission" date="2018-12" db="EMBL/GenBank/DDBJ databases">
        <title>Hymenobacter gummosus sp. nov., isolated from a spring.</title>
        <authorList>
            <person name="Nie L."/>
        </authorList>
    </citation>
    <scope>NUCLEOTIDE SEQUENCE [LARGE SCALE GENOMIC DNA]</scope>
    <source>
        <strain evidence="2 3">KCTC 52166</strain>
    </source>
</reference>
<sequence>MSTPTLSWFCRSLGLGAGLLLLAPAARAQVGIGTTTPDARAALEISATDKGLLIPRLTQAQRTALTSVPDGLMVFQTDATAGFWYYFGGSWLNLPTTATLSGDNLGNHTATRRIDLATYRLVGNGGSLGLQIANTGDATFDRGLTTEGPIKAGGNVSLSAYRLVGDAGTQGLSIDTNGTISTDGTLNVGDNLGITGLLNPNAVTTLGGNLNLSTFRLVGSGGALGVRIADTGAATFDAGLTTGGPITAGGNVSLGSHKLVGSAGTQGLSVTPSGSVSTDGDLTTGGALTTSGAITAGGRVNLAGNKLVSSGLNGLSISGGGHVTTDGTLTTSGTITAGGNVQLGANMLVGNGGNAGISIASDGSVTTAGLLTTGGAIAAGGAFTAGGRVNLGVFKLVGNSGTTGLGIASSGAATFDNALTVVSTLTTGGQITAGGNVNLSTHKLVGNGGSTGLSISSTGGVTSDADLTVNGAFSPVAGIKMLYGSTPAVGYYINNNYIAFGHNGVSADFLGYADNTFYLKDSPGGIDSAEPQLVVGGALTAGGNVTAGADLSVTGTTTIGADGTALAAVIRSTATVDLPSINSNNSYVQTVTVTGAVPGATVYVSPGASLPGSLVISNARVTANDTIDIKFVNAGGNTQDAPSMSYFITVIQ</sequence>
<evidence type="ECO:0000256" key="1">
    <source>
        <dbReference type="SAM" id="SignalP"/>
    </source>
</evidence>
<gene>
    <name evidence="2" type="ORF">EJV47_26430</name>
</gene>
<evidence type="ECO:0000313" key="3">
    <source>
        <dbReference type="Proteomes" id="UP000282184"/>
    </source>
</evidence>
<feature type="signal peptide" evidence="1">
    <location>
        <begin position="1"/>
        <end position="28"/>
    </location>
</feature>
<dbReference type="AlphaFoldDB" id="A0A431TV96"/>
<keyword evidence="3" id="KW-1185">Reference proteome</keyword>
<protein>
    <submittedName>
        <fullName evidence="2">Uncharacterized protein</fullName>
    </submittedName>
</protein>
<dbReference type="RefSeq" id="WP_126696224.1">
    <property type="nucleotide sequence ID" value="NZ_RXOF01000022.1"/>
</dbReference>
<comment type="caution">
    <text evidence="2">The sequence shown here is derived from an EMBL/GenBank/DDBJ whole genome shotgun (WGS) entry which is preliminary data.</text>
</comment>
<accession>A0A431TV96</accession>
<name>A0A431TV96_9BACT</name>
<organism evidence="2 3">
    <name type="scientific">Hymenobacter gummosus</name>
    <dbReference type="NCBI Taxonomy" id="1776032"/>
    <lineage>
        <taxon>Bacteria</taxon>
        <taxon>Pseudomonadati</taxon>
        <taxon>Bacteroidota</taxon>
        <taxon>Cytophagia</taxon>
        <taxon>Cytophagales</taxon>
        <taxon>Hymenobacteraceae</taxon>
        <taxon>Hymenobacter</taxon>
    </lineage>
</organism>
<keyword evidence="1" id="KW-0732">Signal</keyword>
<dbReference type="OrthoDB" id="946948at2"/>
<dbReference type="Proteomes" id="UP000282184">
    <property type="component" value="Unassembled WGS sequence"/>
</dbReference>
<feature type="chain" id="PRO_5019220516" evidence="1">
    <location>
        <begin position="29"/>
        <end position="652"/>
    </location>
</feature>